<feature type="region of interest" description="Disordered" evidence="8">
    <location>
        <begin position="1"/>
        <end position="20"/>
    </location>
</feature>
<dbReference type="InterPro" id="IPR017884">
    <property type="entry name" value="SANT_dom"/>
</dbReference>
<proteinExistence type="predicted"/>
<feature type="compositionally biased region" description="Polar residues" evidence="8">
    <location>
        <begin position="73"/>
        <end position="92"/>
    </location>
</feature>
<dbReference type="PANTHER" id="PTHR10529">
    <property type="entry name" value="AP COMPLEX SUBUNIT MU"/>
    <property type="match status" value="1"/>
</dbReference>
<dbReference type="Gene3D" id="3.30.450.60">
    <property type="match status" value="1"/>
</dbReference>
<comment type="subcellular location">
    <subcellularLocation>
        <location evidence="1">Endomembrane system</location>
    </subcellularLocation>
</comment>
<feature type="domain" description="SANT" evidence="11">
    <location>
        <begin position="136"/>
        <end position="190"/>
    </location>
</feature>
<feature type="compositionally biased region" description="Acidic residues" evidence="8">
    <location>
        <begin position="305"/>
        <end position="314"/>
    </location>
</feature>
<keyword evidence="2" id="KW-0813">Transport</keyword>
<evidence type="ECO:0008006" key="15">
    <source>
        <dbReference type="Google" id="ProtNLM"/>
    </source>
</evidence>
<dbReference type="InterPro" id="IPR006447">
    <property type="entry name" value="Myb_dom_plants"/>
</dbReference>
<evidence type="ECO:0000313" key="14">
    <source>
        <dbReference type="Proteomes" id="UP000285060"/>
    </source>
</evidence>
<dbReference type="SUPFAM" id="SSF64356">
    <property type="entry name" value="SNARE-like"/>
    <property type="match status" value="1"/>
</dbReference>
<keyword evidence="3" id="KW-0653">Protein transport</keyword>
<feature type="domain" description="MHD" evidence="10">
    <location>
        <begin position="462"/>
        <end position="690"/>
    </location>
</feature>
<dbReference type="PROSITE" id="PS51294">
    <property type="entry name" value="HTH_MYB"/>
    <property type="match status" value="1"/>
</dbReference>
<dbReference type="CDD" id="cd00167">
    <property type="entry name" value="SANT"/>
    <property type="match status" value="1"/>
</dbReference>
<evidence type="ECO:0000259" key="11">
    <source>
        <dbReference type="PROSITE" id="PS51293"/>
    </source>
</evidence>
<dbReference type="NCBIfam" id="TIGR01557">
    <property type="entry name" value="myb_SHAQKYF"/>
    <property type="match status" value="1"/>
</dbReference>
<evidence type="ECO:0000259" key="12">
    <source>
        <dbReference type="PROSITE" id="PS51294"/>
    </source>
</evidence>
<evidence type="ECO:0000256" key="7">
    <source>
        <dbReference type="ARBA" id="ARBA00023242"/>
    </source>
</evidence>
<evidence type="ECO:0000256" key="1">
    <source>
        <dbReference type="ARBA" id="ARBA00004308"/>
    </source>
</evidence>
<dbReference type="PROSITE" id="PS50090">
    <property type="entry name" value="MYB_LIKE"/>
    <property type="match status" value="1"/>
</dbReference>
<organism evidence="13 14">
    <name type="scientific">Aphanomyces invadans</name>
    <dbReference type="NCBI Taxonomy" id="157072"/>
    <lineage>
        <taxon>Eukaryota</taxon>
        <taxon>Sar</taxon>
        <taxon>Stramenopiles</taxon>
        <taxon>Oomycota</taxon>
        <taxon>Saprolegniomycetes</taxon>
        <taxon>Saprolegniales</taxon>
        <taxon>Verrucalvaceae</taxon>
        <taxon>Aphanomyces</taxon>
    </lineage>
</organism>
<dbReference type="Pfam" id="PF00249">
    <property type="entry name" value="Myb_DNA-binding"/>
    <property type="match status" value="1"/>
</dbReference>
<evidence type="ECO:0000259" key="9">
    <source>
        <dbReference type="PROSITE" id="PS50090"/>
    </source>
</evidence>
<evidence type="ECO:0000313" key="13">
    <source>
        <dbReference type="EMBL" id="RHY31137.1"/>
    </source>
</evidence>
<keyword evidence="7" id="KW-0539">Nucleus</keyword>
<evidence type="ECO:0000256" key="6">
    <source>
        <dbReference type="ARBA" id="ARBA00023163"/>
    </source>
</evidence>
<dbReference type="VEuPathDB" id="FungiDB:H310_01647"/>
<dbReference type="InterPro" id="IPR011012">
    <property type="entry name" value="Longin-like_dom_sf"/>
</dbReference>
<dbReference type="FunFam" id="3.30.450.60:FF:000002">
    <property type="entry name" value="AP-2 complex subunit mu, putative"/>
    <property type="match status" value="1"/>
</dbReference>
<feature type="region of interest" description="Disordered" evidence="8">
    <location>
        <begin position="73"/>
        <end position="142"/>
    </location>
</feature>
<dbReference type="Pfam" id="PF00928">
    <property type="entry name" value="Adap_comp_sub"/>
    <property type="match status" value="1"/>
</dbReference>
<dbReference type="InterPro" id="IPR050431">
    <property type="entry name" value="Adaptor_comp_med_subunit"/>
</dbReference>
<dbReference type="VEuPathDB" id="FungiDB:H310_01648"/>
<dbReference type="SMART" id="SM00717">
    <property type="entry name" value="SANT"/>
    <property type="match status" value="1"/>
</dbReference>
<dbReference type="EMBL" id="QUSY01000240">
    <property type="protein sequence ID" value="RHY31137.1"/>
    <property type="molecule type" value="Genomic_DNA"/>
</dbReference>
<evidence type="ECO:0000256" key="3">
    <source>
        <dbReference type="ARBA" id="ARBA00022927"/>
    </source>
</evidence>
<dbReference type="InterPro" id="IPR028565">
    <property type="entry name" value="MHD"/>
</dbReference>
<sequence length="691" mass="77909">MCDPLGTPLAGHSRQDSTSEGADSMWYFCPALDAFQVELGADIRDAFLSPSKQIVPVQSDMVLPILQGKDLSAGSTLSSEKAPTISGVSPTLDSYPSRPERRPSSSSSDDSGMADDEDDDDAHGPDELAMSSGEPQTTGRWTKQEHELFLEGLRRYGKSWKSISNLVVTRTLVQIRTHAQKYLQKQSRSSKAGLQYLSGSRHLPRHPLPFHHHGGLPSHVTIPPSFMMAHQQQHQHHLQWGVLHDPTALAYHQDAIYRHLLQQHHRQHLHNHDNNALDHLLDHSDDENDKMDGQDAPNNNNTRSDDDDGDEDDELPHMMMACVATGHRRSSAPAASQPSTLKHLAPSPDMSRRLKRRRLDPMQQHHAVMAYLDPAVSQTPSSQRLSPHLDFLHNLRTTPSEAEDRAMCFIQNPSETLERFRIWTSEQSSHLPFSLPVTTDAMISGLFLISQKGEVVLNRLYRDDVSRRAADAFRLQVIAAKETGSLPPIKSIDGCSFLYTRHENLYLVAVSRANINTALVFQFLTNINGIFQDYMGKKYRVTENINLPFKIMPAYQEGSSTRMAVSLKVVAARLFATNLVIKIPVPQNTARCKIIVPIGTAKHAPEHHAIVWKIRKFQGTLERMLDAEIEMLKGTKEKVWSRPPIQVEFQVPMFTSSGLHVRFLKVFEKSSYQTTKWVRYVSRAGQYQLRI</sequence>
<dbReference type="Proteomes" id="UP000285060">
    <property type="component" value="Unassembled WGS sequence"/>
</dbReference>
<dbReference type="GO" id="GO:0012505">
    <property type="term" value="C:endomembrane system"/>
    <property type="evidence" value="ECO:0007669"/>
    <property type="project" value="UniProtKB-SubCell"/>
</dbReference>
<dbReference type="VEuPathDB" id="FungiDB:H310_03250"/>
<dbReference type="AlphaFoldDB" id="A0A3R6VZ33"/>
<accession>A0A3R6VZ33</accession>
<dbReference type="InterPro" id="IPR009057">
    <property type="entry name" value="Homeodomain-like_sf"/>
</dbReference>
<dbReference type="PROSITE" id="PS51293">
    <property type="entry name" value="SANT"/>
    <property type="match status" value="1"/>
</dbReference>
<evidence type="ECO:0000259" key="10">
    <source>
        <dbReference type="PROSITE" id="PS51072"/>
    </source>
</evidence>
<dbReference type="InterPro" id="IPR001005">
    <property type="entry name" value="SANT/Myb"/>
</dbReference>
<evidence type="ECO:0000256" key="8">
    <source>
        <dbReference type="SAM" id="MobiDB-lite"/>
    </source>
</evidence>
<dbReference type="GO" id="GO:0015031">
    <property type="term" value="P:protein transport"/>
    <property type="evidence" value="ECO:0007669"/>
    <property type="project" value="UniProtKB-KW"/>
</dbReference>
<evidence type="ECO:0000256" key="5">
    <source>
        <dbReference type="ARBA" id="ARBA00023136"/>
    </source>
</evidence>
<feature type="domain" description="Myb-like" evidence="9">
    <location>
        <begin position="133"/>
        <end position="183"/>
    </location>
</feature>
<protein>
    <recommendedName>
        <fullName evidence="15">MHD domain-containing protein</fullName>
    </recommendedName>
</protein>
<evidence type="ECO:0000256" key="4">
    <source>
        <dbReference type="ARBA" id="ARBA00023015"/>
    </source>
</evidence>
<dbReference type="SUPFAM" id="SSF49447">
    <property type="entry name" value="Second domain of Mu2 adaptin subunit (ap50) of ap2 adaptor"/>
    <property type="match status" value="1"/>
</dbReference>
<dbReference type="InterPro" id="IPR017930">
    <property type="entry name" value="Myb_dom"/>
</dbReference>
<dbReference type="SUPFAM" id="SSF46689">
    <property type="entry name" value="Homeodomain-like"/>
    <property type="match status" value="1"/>
</dbReference>
<evidence type="ECO:0000256" key="2">
    <source>
        <dbReference type="ARBA" id="ARBA00022448"/>
    </source>
</evidence>
<name>A0A3R6VZ33_9STRA</name>
<dbReference type="GO" id="GO:0003677">
    <property type="term" value="F:DNA binding"/>
    <property type="evidence" value="ECO:0007669"/>
    <property type="project" value="InterPro"/>
</dbReference>
<feature type="domain" description="HTH myb-type" evidence="12">
    <location>
        <begin position="133"/>
        <end position="187"/>
    </location>
</feature>
<feature type="compositionally biased region" description="Acidic residues" evidence="8">
    <location>
        <begin position="112"/>
        <end position="121"/>
    </location>
</feature>
<dbReference type="Gene3D" id="2.60.40.1170">
    <property type="entry name" value="Mu homology domain, subdomain B"/>
    <property type="match status" value="1"/>
</dbReference>
<gene>
    <name evidence="13" type="ORF">DYB32_004122</name>
</gene>
<feature type="region of interest" description="Disordered" evidence="8">
    <location>
        <begin position="276"/>
        <end position="314"/>
    </location>
</feature>
<keyword evidence="4" id="KW-0805">Transcription regulation</keyword>
<feature type="region of interest" description="Disordered" evidence="8">
    <location>
        <begin position="326"/>
        <end position="350"/>
    </location>
</feature>
<dbReference type="PROSITE" id="PS51072">
    <property type="entry name" value="MHD"/>
    <property type="match status" value="1"/>
</dbReference>
<reference evidence="13 14" key="1">
    <citation type="submission" date="2018-08" db="EMBL/GenBank/DDBJ databases">
        <title>Aphanomyces genome sequencing and annotation.</title>
        <authorList>
            <person name="Minardi D."/>
            <person name="Oidtmann B."/>
            <person name="Van Der Giezen M."/>
            <person name="Studholme D.J."/>
        </authorList>
    </citation>
    <scope>NUCLEOTIDE SEQUENCE [LARGE SCALE GENOMIC DNA]</scope>
    <source>
        <strain evidence="13 14">NJM0002</strain>
    </source>
</reference>
<keyword evidence="5" id="KW-0472">Membrane</keyword>
<comment type="caution">
    <text evidence="13">The sequence shown here is derived from an EMBL/GenBank/DDBJ whole genome shotgun (WGS) entry which is preliminary data.</text>
</comment>
<keyword evidence="6" id="KW-0804">Transcription</keyword>
<dbReference type="Gene3D" id="1.10.10.60">
    <property type="entry name" value="Homeodomain-like"/>
    <property type="match status" value="1"/>
</dbReference>
<keyword evidence="14" id="KW-1185">Reference proteome</keyword>
<dbReference type="InterPro" id="IPR036168">
    <property type="entry name" value="AP2_Mu_C_sf"/>
</dbReference>